<protein>
    <recommendedName>
        <fullName evidence="3">Spore coat protein B</fullName>
    </recommendedName>
</protein>
<evidence type="ECO:0000313" key="2">
    <source>
        <dbReference type="EMBL" id="NEW05430.1"/>
    </source>
</evidence>
<feature type="compositionally biased region" description="Low complexity" evidence="1">
    <location>
        <begin position="140"/>
        <end position="174"/>
    </location>
</feature>
<name>A0A6G3ZTN9_9BACL</name>
<feature type="region of interest" description="Disordered" evidence="1">
    <location>
        <begin position="137"/>
        <end position="183"/>
    </location>
</feature>
<evidence type="ECO:0008006" key="3">
    <source>
        <dbReference type="Google" id="ProtNLM"/>
    </source>
</evidence>
<accession>A0A6G3ZTN9</accession>
<organism evidence="2">
    <name type="scientific">Paenibacillus sp. SYP-B3998</name>
    <dbReference type="NCBI Taxonomy" id="2678564"/>
    <lineage>
        <taxon>Bacteria</taxon>
        <taxon>Bacillati</taxon>
        <taxon>Bacillota</taxon>
        <taxon>Bacilli</taxon>
        <taxon>Bacillales</taxon>
        <taxon>Paenibacillaceae</taxon>
        <taxon>Paenibacillus</taxon>
    </lineage>
</organism>
<dbReference type="AlphaFoldDB" id="A0A6G3ZTN9"/>
<evidence type="ECO:0000256" key="1">
    <source>
        <dbReference type="SAM" id="MobiDB-lite"/>
    </source>
</evidence>
<dbReference type="RefSeq" id="WP_163942157.1">
    <property type="nucleotide sequence ID" value="NZ_JAAIKC010000001.1"/>
</dbReference>
<comment type="caution">
    <text evidence="2">The sequence shown here is derived from an EMBL/GenBank/DDBJ whole genome shotgun (WGS) entry which is preliminary data.</text>
</comment>
<reference evidence="2" key="1">
    <citation type="submission" date="2020-02" db="EMBL/GenBank/DDBJ databases">
        <authorList>
            <person name="Shen X.-R."/>
            <person name="Zhang Y.-X."/>
        </authorList>
    </citation>
    <scope>NUCLEOTIDE SEQUENCE</scope>
    <source>
        <strain evidence="2">SYP-B3998</strain>
    </source>
</reference>
<gene>
    <name evidence="2" type="ORF">GK047_05285</name>
</gene>
<proteinExistence type="predicted"/>
<sequence length="194" mass="21286">MSINYLNQLVGKEVRINRGGPDAIVGKLLSIQQDFLVLQAKDGSIVYIQFQHIKSISETKSNVSSSYSSHSHYETSHNFHSLLTRLNHSFVQINRGGPEKFDAFIVESSSDYLLLVVNNEVVRVPVFHIRSISVVGNQGSKGNKSSSANKSSSNKNSSNKSSANKSSANKSSAGRNSTVKTSTIKTLWKKSRIL</sequence>
<dbReference type="EMBL" id="JAAIKC010000001">
    <property type="protein sequence ID" value="NEW05430.1"/>
    <property type="molecule type" value="Genomic_DNA"/>
</dbReference>